<reference evidence="1 2" key="1">
    <citation type="journal article" date="2019" name="Environ. Microbiol.">
        <title>Species interactions and distinct microbial communities in high Arctic permafrost affected cryosols are associated with the CH4 and CO2 gas fluxes.</title>
        <authorList>
            <person name="Altshuler I."/>
            <person name="Hamel J."/>
            <person name="Turney S."/>
            <person name="Magnuson E."/>
            <person name="Levesque R."/>
            <person name="Greer C."/>
            <person name="Whyte L.G."/>
        </authorList>
    </citation>
    <scope>NUCLEOTIDE SEQUENCE [LARGE SCALE GENOMIC DNA]</scope>
    <source>
        <strain evidence="1 2">E6.1</strain>
    </source>
</reference>
<sequence length="295" mass="32137">MPEAALIEIASAELSAAINPYGAELTHLRDADGRELMTDADPAFWTGHAPILFPIVGALNDDTLRLDGESYTMGKHGFARRSSFAVVEHSATRAVFLLEDSAETLAVYPRSFALRLTYAIEGATLAITAEIENREAERTLPASFGFHPAFAWPLPYGKARAEHRIVFAADEPEPLRELTPGGLIVAQERPSPLEDGRTLHLRDALFEQDALIWDAVRAQSVRYGAESGPQLRVDFADTPMLGIWTKPGAAYICIEPWHGIADPEGFSGDFTAKPGVFEVSPGESKTIAMHVTLEP</sequence>
<dbReference type="SUPFAM" id="SSF74650">
    <property type="entry name" value="Galactose mutarotase-like"/>
    <property type="match status" value="1"/>
</dbReference>
<dbReference type="EMBL" id="RCZC01000005">
    <property type="protein sequence ID" value="TPG51785.1"/>
    <property type="molecule type" value="Genomic_DNA"/>
</dbReference>
<proteinExistence type="predicted"/>
<comment type="caution">
    <text evidence="1">The sequence shown here is derived from an EMBL/GenBank/DDBJ whole genome shotgun (WGS) entry which is preliminary data.</text>
</comment>
<keyword evidence="2" id="KW-1185">Reference proteome</keyword>
<dbReference type="AlphaFoldDB" id="A0A502FQR0"/>
<protein>
    <submittedName>
        <fullName evidence="1">Aldose 1-epimerase family protein</fullName>
    </submittedName>
</protein>
<dbReference type="GO" id="GO:0030246">
    <property type="term" value="F:carbohydrate binding"/>
    <property type="evidence" value="ECO:0007669"/>
    <property type="project" value="InterPro"/>
</dbReference>
<evidence type="ECO:0000313" key="1">
    <source>
        <dbReference type="EMBL" id="TPG51785.1"/>
    </source>
</evidence>
<dbReference type="OrthoDB" id="9795355at2"/>
<dbReference type="RefSeq" id="WP_140851470.1">
    <property type="nucleotide sequence ID" value="NZ_RCZC01000005.1"/>
</dbReference>
<dbReference type="CDD" id="cd09024">
    <property type="entry name" value="Aldose_epim_lacX"/>
    <property type="match status" value="1"/>
</dbReference>
<dbReference type="Pfam" id="PF01263">
    <property type="entry name" value="Aldose_epim"/>
    <property type="match status" value="1"/>
</dbReference>
<organism evidence="1 2">
    <name type="scientific">Sphingomonas glacialis</name>
    <dbReference type="NCBI Taxonomy" id="658225"/>
    <lineage>
        <taxon>Bacteria</taxon>
        <taxon>Pseudomonadati</taxon>
        <taxon>Pseudomonadota</taxon>
        <taxon>Alphaproteobacteria</taxon>
        <taxon>Sphingomonadales</taxon>
        <taxon>Sphingomonadaceae</taxon>
        <taxon>Sphingomonas</taxon>
    </lineage>
</organism>
<name>A0A502FQR0_9SPHN</name>
<evidence type="ECO:0000313" key="2">
    <source>
        <dbReference type="Proteomes" id="UP000319931"/>
    </source>
</evidence>
<dbReference type="Gene3D" id="2.70.98.10">
    <property type="match status" value="1"/>
</dbReference>
<gene>
    <name evidence="1" type="ORF">EAH76_17000</name>
</gene>
<dbReference type="InterPro" id="IPR011013">
    <property type="entry name" value="Gal_mutarotase_sf_dom"/>
</dbReference>
<dbReference type="InterPro" id="IPR037481">
    <property type="entry name" value="LacX"/>
</dbReference>
<dbReference type="GO" id="GO:0005975">
    <property type="term" value="P:carbohydrate metabolic process"/>
    <property type="evidence" value="ECO:0007669"/>
    <property type="project" value="InterPro"/>
</dbReference>
<accession>A0A502FQR0</accession>
<dbReference type="GO" id="GO:0016853">
    <property type="term" value="F:isomerase activity"/>
    <property type="evidence" value="ECO:0007669"/>
    <property type="project" value="InterPro"/>
</dbReference>
<dbReference type="InterPro" id="IPR008183">
    <property type="entry name" value="Aldose_1/G6P_1-epimerase"/>
</dbReference>
<dbReference type="InterPro" id="IPR014718">
    <property type="entry name" value="GH-type_carb-bd"/>
</dbReference>
<dbReference type="Proteomes" id="UP000319931">
    <property type="component" value="Unassembled WGS sequence"/>
</dbReference>